<organism evidence="3 4">
    <name type="scientific">Pigmentiphaga soli</name>
    <dbReference type="NCBI Taxonomy" id="1007095"/>
    <lineage>
        <taxon>Bacteria</taxon>
        <taxon>Pseudomonadati</taxon>
        <taxon>Pseudomonadota</taxon>
        <taxon>Betaproteobacteria</taxon>
        <taxon>Burkholderiales</taxon>
        <taxon>Alcaligenaceae</taxon>
        <taxon>Pigmentiphaga</taxon>
    </lineage>
</organism>
<dbReference type="PANTHER" id="PTHR42928:SF5">
    <property type="entry name" value="BLR1237 PROTEIN"/>
    <property type="match status" value="1"/>
</dbReference>
<dbReference type="SUPFAM" id="SSF53850">
    <property type="entry name" value="Periplasmic binding protein-like II"/>
    <property type="match status" value="1"/>
</dbReference>
<evidence type="ECO:0000313" key="4">
    <source>
        <dbReference type="Proteomes" id="UP001501671"/>
    </source>
</evidence>
<reference evidence="4" key="1">
    <citation type="journal article" date="2019" name="Int. J. Syst. Evol. Microbiol.">
        <title>The Global Catalogue of Microorganisms (GCM) 10K type strain sequencing project: providing services to taxonomists for standard genome sequencing and annotation.</title>
        <authorList>
            <consortium name="The Broad Institute Genomics Platform"/>
            <consortium name="The Broad Institute Genome Sequencing Center for Infectious Disease"/>
            <person name="Wu L."/>
            <person name="Ma J."/>
        </authorList>
    </citation>
    <scope>NUCLEOTIDE SEQUENCE [LARGE SCALE GENOMIC DNA]</scope>
    <source>
        <strain evidence="4">JCM 17666</strain>
    </source>
</reference>
<dbReference type="CDD" id="cd13578">
    <property type="entry name" value="PBP2_Bug27"/>
    <property type="match status" value="1"/>
</dbReference>
<protein>
    <submittedName>
        <fullName evidence="3">Tripartite tricarboxylate transporter substrate binding protein</fullName>
    </submittedName>
</protein>
<keyword evidence="4" id="KW-1185">Reference proteome</keyword>
<dbReference type="PIRSF" id="PIRSF017082">
    <property type="entry name" value="YflP"/>
    <property type="match status" value="1"/>
</dbReference>
<dbReference type="RefSeq" id="WP_345251767.1">
    <property type="nucleotide sequence ID" value="NZ_BAABFO010000027.1"/>
</dbReference>
<dbReference type="EMBL" id="BAABFO010000027">
    <property type="protein sequence ID" value="GAA4340862.1"/>
    <property type="molecule type" value="Genomic_DNA"/>
</dbReference>
<feature type="signal peptide" evidence="2">
    <location>
        <begin position="1"/>
        <end position="28"/>
    </location>
</feature>
<dbReference type="InterPro" id="IPR042100">
    <property type="entry name" value="Bug_dom1"/>
</dbReference>
<comment type="caution">
    <text evidence="3">The sequence shown here is derived from an EMBL/GenBank/DDBJ whole genome shotgun (WGS) entry which is preliminary data.</text>
</comment>
<name>A0ABP8HL68_9BURK</name>
<evidence type="ECO:0000256" key="1">
    <source>
        <dbReference type="ARBA" id="ARBA00006987"/>
    </source>
</evidence>
<evidence type="ECO:0000256" key="2">
    <source>
        <dbReference type="SAM" id="SignalP"/>
    </source>
</evidence>
<dbReference type="PANTHER" id="PTHR42928">
    <property type="entry name" value="TRICARBOXYLATE-BINDING PROTEIN"/>
    <property type="match status" value="1"/>
</dbReference>
<comment type="similarity">
    <text evidence="1">Belongs to the UPF0065 (bug) family.</text>
</comment>
<keyword evidence="2" id="KW-0732">Signal</keyword>
<sequence length="327" mass="34321">MKKSLSIRASAFLSSTLIAAAAAGAARAEDGYPSRPIKIEVPFAAGGTGDQFARILGRKMQQALNQSLVVENRVGAASNIGMGYVARSAPDGYTLLMAGQPLTVNPSLYEELPYKVSDFAPIALVARTPYILVGYPGIPVASVKELIAYAKANPGKVYFGSGGIGGGEHLSGELFNQKAGVHMTHVPYNNSPKMLTDLTGGQIQVAFASMLTTIPLIQAGRIRALAFTSHSRSALLPDVPTVGEAGLPGYESFGFYGLLAPAGTPQPIVDRLNEIVVDALRDPEVIKELAPTGIEIAGGTPKEFGAFIARNYRQNAALIKAVGIKPQ</sequence>
<dbReference type="Gene3D" id="3.40.190.10">
    <property type="entry name" value="Periplasmic binding protein-like II"/>
    <property type="match status" value="1"/>
</dbReference>
<dbReference type="Gene3D" id="3.40.190.150">
    <property type="entry name" value="Bordetella uptake gene, domain 1"/>
    <property type="match status" value="1"/>
</dbReference>
<proteinExistence type="inferred from homology"/>
<feature type="chain" id="PRO_5047436844" evidence="2">
    <location>
        <begin position="29"/>
        <end position="327"/>
    </location>
</feature>
<accession>A0ABP8HL68</accession>
<evidence type="ECO:0000313" key="3">
    <source>
        <dbReference type="EMBL" id="GAA4340862.1"/>
    </source>
</evidence>
<dbReference type="Proteomes" id="UP001501671">
    <property type="component" value="Unassembled WGS sequence"/>
</dbReference>
<dbReference type="Pfam" id="PF03401">
    <property type="entry name" value="TctC"/>
    <property type="match status" value="1"/>
</dbReference>
<gene>
    <name evidence="3" type="ORF">GCM10023144_40960</name>
</gene>
<dbReference type="InterPro" id="IPR005064">
    <property type="entry name" value="BUG"/>
</dbReference>